<dbReference type="Proteomes" id="UP000093561">
    <property type="component" value="Unassembled WGS sequence"/>
</dbReference>
<evidence type="ECO:0000313" key="5">
    <source>
        <dbReference type="WBParaSite" id="mrna-Wban_05696"/>
    </source>
</evidence>
<evidence type="ECO:0000313" key="2">
    <source>
        <dbReference type="EMBL" id="EJW86641.1"/>
    </source>
</evidence>
<name>J9EVN5_WUCBA</name>
<dbReference type="Proteomes" id="UP000004810">
    <property type="component" value="Unassembled WGS sequence"/>
</dbReference>
<accession>J9EVN5</accession>
<reference evidence="3" key="1">
    <citation type="submission" date="2012-08" db="EMBL/GenBank/DDBJ databases">
        <title>The Genome Sequence of Wuchereria bancrofti.</title>
        <authorList>
            <person name="Nutman T.B."/>
            <person name="Fink D.L."/>
            <person name="Russ C."/>
            <person name="Young S."/>
            <person name="Zeng Q."/>
            <person name="Koehrsen M."/>
            <person name="Alvarado L."/>
            <person name="Berlin A."/>
            <person name="Chapman S.B."/>
            <person name="Chen Z."/>
            <person name="Freedman E."/>
            <person name="Gellesch M."/>
            <person name="Goldberg J."/>
            <person name="Griggs A."/>
            <person name="Gujja S."/>
            <person name="Heilman E.R."/>
            <person name="Heiman D."/>
            <person name="Hepburn T."/>
            <person name="Howarth C."/>
            <person name="Jen D."/>
            <person name="Larson L."/>
            <person name="Lewis B."/>
            <person name="Mehta T."/>
            <person name="Park D."/>
            <person name="Pearson M."/>
            <person name="Roberts A."/>
            <person name="Saif S."/>
            <person name="Shea T."/>
            <person name="Shenoy N."/>
            <person name="Sisk P."/>
            <person name="Stolte C."/>
            <person name="Sykes S."/>
            <person name="Walk T."/>
            <person name="White J."/>
            <person name="Yandava C."/>
            <person name="Haas B."/>
            <person name="Henn M.R."/>
            <person name="Nusbaum C."/>
            <person name="Birren B."/>
        </authorList>
    </citation>
    <scope>NUCLEOTIDE SEQUENCE [LARGE SCALE GENOMIC DNA]</scope>
    <source>
        <strain evidence="3">NA</strain>
    </source>
</reference>
<proteinExistence type="predicted"/>
<evidence type="ECO:0000313" key="4">
    <source>
        <dbReference type="Proteomes" id="UP000093561"/>
    </source>
</evidence>
<reference evidence="4" key="4">
    <citation type="journal article" date="2016" name="Mol. Ecol.">
        <title>Population genomics of the filarial nematode parasite Wuchereria bancrofti from mosquitoes.</title>
        <authorList>
            <person name="Small S.T."/>
            <person name="Reimer L.J."/>
            <person name="Tisch D.J."/>
            <person name="King C.L."/>
            <person name="Christensen B.M."/>
            <person name="Siba P.M."/>
            <person name="Kazura J.W."/>
            <person name="Serre D."/>
            <person name="Zimmerman P.A."/>
        </authorList>
    </citation>
    <scope>NUCLEOTIDE SEQUENCE</scope>
    <source>
        <strain evidence="4">pt0022</strain>
    </source>
</reference>
<gene>
    <name evidence="2" type="ORF">WUBG_02446</name>
</gene>
<dbReference type="EMBL" id="ADBV01000653">
    <property type="protein sequence ID" value="EJW86641.1"/>
    <property type="molecule type" value="Genomic_DNA"/>
</dbReference>
<sequence length="72" mass="7845">MSELTEITEHSLSPNGSPRHRSILHSLSISSSITARSPIIYVSTTKPRRPKNPFMDDTDTTTGTSSASSNKK</sequence>
<evidence type="ECO:0000313" key="3">
    <source>
        <dbReference type="Proteomes" id="UP000004810"/>
    </source>
</evidence>
<feature type="region of interest" description="Disordered" evidence="1">
    <location>
        <begin position="1"/>
        <end position="23"/>
    </location>
</feature>
<protein>
    <submittedName>
        <fullName evidence="2 5">Uncharacterized protein</fullName>
    </submittedName>
</protein>
<feature type="compositionally biased region" description="Low complexity" evidence="1">
    <location>
        <begin position="60"/>
        <end position="72"/>
    </location>
</feature>
<reference evidence="2" key="2">
    <citation type="submission" date="2012-08" db="EMBL/GenBank/DDBJ databases">
        <title>The Genome Sequence of Wuchereria bancrofti.</title>
        <authorList>
            <consortium name="The Broad Institute Genome Sequencing Platform"/>
            <consortium name="Broad Institute Genome Sequencing Center for Infectious Disease"/>
            <person name="Nutman T.B."/>
            <person name="Fink D.L."/>
            <person name="Russ C."/>
            <person name="Young S."/>
            <person name="Zeng Q."/>
            <person name="Koehrsen M."/>
            <person name="Alvarado L."/>
            <person name="Berlin A."/>
            <person name="Borenstein D."/>
            <person name="Chapman S.B."/>
            <person name="Chen Z."/>
            <person name="Engels R."/>
            <person name="Freedman E."/>
            <person name="Gellesch M."/>
            <person name="Goldberg J."/>
            <person name="Griggs A."/>
            <person name="Gujja S."/>
            <person name="Heilman E.R."/>
            <person name="Heiman D."/>
            <person name="Hepburn T."/>
            <person name="Howarth C."/>
            <person name="Jen D."/>
            <person name="Larson L."/>
            <person name="Lewis B."/>
            <person name="Mehta T."/>
            <person name="Park D."/>
            <person name="Pearson M."/>
            <person name="Richards J."/>
            <person name="Roberts A."/>
            <person name="Saif S."/>
            <person name="Shea T."/>
            <person name="Shenoy N."/>
            <person name="Sisk P."/>
            <person name="Stolte C."/>
            <person name="Sykes S."/>
            <person name="Walk T."/>
            <person name="White J."/>
            <person name="Yandava C."/>
            <person name="Haas B."/>
            <person name="Henn M.R."/>
            <person name="Nusbaum C."/>
            <person name="Birren B."/>
        </authorList>
    </citation>
    <scope>NUCLEOTIDE SEQUENCE</scope>
</reference>
<dbReference type="AlphaFoldDB" id="J9EVN5"/>
<organism evidence="2 3">
    <name type="scientific">Wuchereria bancrofti</name>
    <dbReference type="NCBI Taxonomy" id="6293"/>
    <lineage>
        <taxon>Eukaryota</taxon>
        <taxon>Metazoa</taxon>
        <taxon>Ecdysozoa</taxon>
        <taxon>Nematoda</taxon>
        <taxon>Chromadorea</taxon>
        <taxon>Rhabditida</taxon>
        <taxon>Spirurina</taxon>
        <taxon>Spiruromorpha</taxon>
        <taxon>Filarioidea</taxon>
        <taxon>Onchocercidae</taxon>
        <taxon>Wuchereria</taxon>
    </lineage>
</organism>
<dbReference type="WBParaSite" id="mrna-Wban_05696">
    <property type="protein sequence ID" value="mrna-Wban_05696"/>
    <property type="gene ID" value="Wban_05696"/>
</dbReference>
<reference evidence="4" key="3">
    <citation type="submission" date="2015-03" db="EMBL/GenBank/DDBJ databases">
        <title>Wuchereria bancrofti Genome Sequencing Papua New Guinea Strain.</title>
        <authorList>
            <person name="Small S.T."/>
            <person name="Serre D."/>
            <person name="Zimmerman P.A."/>
        </authorList>
    </citation>
    <scope>NUCLEOTIDE SEQUENCE [LARGE SCALE GENOMIC DNA]</scope>
    <source>
        <strain evidence="4">pt0022</strain>
    </source>
</reference>
<evidence type="ECO:0000256" key="1">
    <source>
        <dbReference type="SAM" id="MobiDB-lite"/>
    </source>
</evidence>
<feature type="region of interest" description="Disordered" evidence="1">
    <location>
        <begin position="40"/>
        <end position="72"/>
    </location>
</feature>
<reference evidence="5" key="5">
    <citation type="submission" date="2024-02" db="UniProtKB">
        <authorList>
            <consortium name="WormBaseParasite"/>
        </authorList>
    </citation>
    <scope>IDENTIFICATION</scope>
    <source>
        <strain evidence="5">pt0022</strain>
    </source>
</reference>